<protein>
    <recommendedName>
        <fullName evidence="3">Transcriptional regulator, AbiEi antitoxin, Type IV TA system</fullName>
    </recommendedName>
</protein>
<accession>A0A1H2YJ36</accession>
<keyword evidence="2" id="KW-1185">Reference proteome</keyword>
<evidence type="ECO:0000313" key="1">
    <source>
        <dbReference type="EMBL" id="SDX05187.1"/>
    </source>
</evidence>
<sequence length="293" mass="32454">MALGVSRRAIDRRCEPGGPWRRLLRGIVLLSRAEPSARHLLRAAVLHGRDDAVVTGLWALRCHGLRRIPEPGEIHVLVPDARRVLSRDFVLVERTRRLPRSSLRQGVPVAPVPRAIVDAARRLNGRDGIQAIMAEALQRRRCTPEAIERELVAAAHAGAALPREALVPLLGGARSVAEADAWRLWQRSGLPPCQWNVKILDAEGRHIATPDGWCDEVALAWEIDSREHHSADDDFGRTLARNARYVAAGVVVLQTLPAWLRSDPDRVIADLRAAYATALARPRPAVTVEDLRR</sequence>
<proteinExistence type="predicted"/>
<evidence type="ECO:0000313" key="2">
    <source>
        <dbReference type="Proteomes" id="UP000199515"/>
    </source>
</evidence>
<dbReference type="EMBL" id="FNON01000002">
    <property type="protein sequence ID" value="SDX05187.1"/>
    <property type="molecule type" value="Genomic_DNA"/>
</dbReference>
<reference evidence="1 2" key="1">
    <citation type="submission" date="2016-10" db="EMBL/GenBank/DDBJ databases">
        <authorList>
            <person name="de Groot N.N."/>
        </authorList>
    </citation>
    <scope>NUCLEOTIDE SEQUENCE [LARGE SCALE GENOMIC DNA]</scope>
    <source>
        <strain evidence="1 2">CPCC 202699</strain>
    </source>
</reference>
<gene>
    <name evidence="1" type="ORF">SAMN05421504_102153</name>
</gene>
<evidence type="ECO:0008006" key="3">
    <source>
        <dbReference type="Google" id="ProtNLM"/>
    </source>
</evidence>
<organism evidence="1 2">
    <name type="scientific">Amycolatopsis xylanica</name>
    <dbReference type="NCBI Taxonomy" id="589385"/>
    <lineage>
        <taxon>Bacteria</taxon>
        <taxon>Bacillati</taxon>
        <taxon>Actinomycetota</taxon>
        <taxon>Actinomycetes</taxon>
        <taxon>Pseudonocardiales</taxon>
        <taxon>Pseudonocardiaceae</taxon>
        <taxon>Amycolatopsis</taxon>
    </lineage>
</organism>
<dbReference type="AlphaFoldDB" id="A0A1H2YJ36"/>
<dbReference type="Proteomes" id="UP000199515">
    <property type="component" value="Unassembled WGS sequence"/>
</dbReference>
<dbReference type="STRING" id="589385.SAMN05421504_102153"/>
<name>A0A1H2YJ36_9PSEU</name>